<comment type="similarity">
    <text evidence="1">Belongs to the NAD(P)-dependent epimerase/dehydratase family.</text>
</comment>
<reference evidence="3 4" key="1">
    <citation type="submission" date="2019-02" db="EMBL/GenBank/DDBJ databases">
        <title>Deep-cultivation of Planctomycetes and their phenomic and genomic characterization uncovers novel biology.</title>
        <authorList>
            <person name="Wiegand S."/>
            <person name="Jogler M."/>
            <person name="Boedeker C."/>
            <person name="Pinto D."/>
            <person name="Vollmers J."/>
            <person name="Rivas-Marin E."/>
            <person name="Kohn T."/>
            <person name="Peeters S.H."/>
            <person name="Heuer A."/>
            <person name="Rast P."/>
            <person name="Oberbeckmann S."/>
            <person name="Bunk B."/>
            <person name="Jeske O."/>
            <person name="Meyerdierks A."/>
            <person name="Storesund J.E."/>
            <person name="Kallscheuer N."/>
            <person name="Luecker S."/>
            <person name="Lage O.M."/>
            <person name="Pohl T."/>
            <person name="Merkel B.J."/>
            <person name="Hornburger P."/>
            <person name="Mueller R.-W."/>
            <person name="Bruemmer F."/>
            <person name="Labrenz M."/>
            <person name="Spormann A.M."/>
            <person name="Op den Camp H."/>
            <person name="Overmann J."/>
            <person name="Amann R."/>
            <person name="Jetten M.S.M."/>
            <person name="Mascher T."/>
            <person name="Medema M.H."/>
            <person name="Devos D.P."/>
            <person name="Kaster A.-K."/>
            <person name="Ovreas L."/>
            <person name="Rohde M."/>
            <person name="Galperin M.Y."/>
            <person name="Jogler C."/>
        </authorList>
    </citation>
    <scope>NUCLEOTIDE SEQUENCE [LARGE SCALE GENOMIC DNA]</scope>
    <source>
        <strain evidence="3 4">ElP</strain>
        <plasmid evidence="4">pelp_5</plasmid>
    </source>
</reference>
<dbReference type="Pfam" id="PF01370">
    <property type="entry name" value="Epimerase"/>
    <property type="match status" value="1"/>
</dbReference>
<dbReference type="InterPro" id="IPR001509">
    <property type="entry name" value="Epimerase_deHydtase"/>
</dbReference>
<keyword evidence="4" id="KW-1185">Reference proteome</keyword>
<dbReference type="OrthoDB" id="9811743at2"/>
<dbReference type="AlphaFoldDB" id="A0A518HFS4"/>
<dbReference type="EC" id="5.1.3.2" evidence="3"/>
<dbReference type="EMBL" id="CP036431">
    <property type="protein sequence ID" value="QDV39702.1"/>
    <property type="molecule type" value="Genomic_DNA"/>
</dbReference>
<sequence>MSDPLRGATILVTGGAGLIGSHIVDLLVDRQAGEIRVLDNLVRGRMANLDDAMSRGPVRFIEGDVRDPEAVGLAVEGCDYVFHQAAIRITLCAERPRECVDVLVTGTLNVFEAAVATGVKKVVYASSASVYGAADEFPTSERQHPYNNRTLYGAAKLMNEGIARSYRDLHGLPSVGLRYFNVYGPRMDVTGAYTEVFIRWLDCIDAGTPPQIHGDGSASMDFIYAGDIARANLLAMESDREDDVFNVASGTETSLLGLWRAMQGVTGTQHLEPEFHPPRKVNPVPRRLADVRHAREGLGFEAEVTLGEGLQRLIAWRREALAAMGSGEVAAR</sequence>
<accession>A0A518HFS4</accession>
<geneLocation type="plasmid" evidence="4">
    <name>pelp_5</name>
</geneLocation>
<dbReference type="InterPro" id="IPR036291">
    <property type="entry name" value="NAD(P)-bd_dom_sf"/>
</dbReference>
<dbReference type="KEGG" id="tpla:ElP_76750"/>
<evidence type="ECO:0000313" key="4">
    <source>
        <dbReference type="Proteomes" id="UP000317835"/>
    </source>
</evidence>
<protein>
    <submittedName>
        <fullName evidence="3">UDP-glucose 4-epimerase</fullName>
        <ecNumber evidence="3">5.1.3.2</ecNumber>
    </submittedName>
</protein>
<organism evidence="3 4">
    <name type="scientific">Tautonia plasticadhaerens</name>
    <dbReference type="NCBI Taxonomy" id="2527974"/>
    <lineage>
        <taxon>Bacteria</taxon>
        <taxon>Pseudomonadati</taxon>
        <taxon>Planctomycetota</taxon>
        <taxon>Planctomycetia</taxon>
        <taxon>Isosphaerales</taxon>
        <taxon>Isosphaeraceae</taxon>
        <taxon>Tautonia</taxon>
    </lineage>
</organism>
<dbReference type="PANTHER" id="PTHR43000">
    <property type="entry name" value="DTDP-D-GLUCOSE 4,6-DEHYDRATASE-RELATED"/>
    <property type="match status" value="1"/>
</dbReference>
<feature type="domain" description="NAD-dependent epimerase/dehydratase" evidence="2">
    <location>
        <begin position="10"/>
        <end position="248"/>
    </location>
</feature>
<proteinExistence type="inferred from homology"/>
<gene>
    <name evidence="3" type="ORF">ElP_76750</name>
</gene>
<dbReference type="SUPFAM" id="SSF51735">
    <property type="entry name" value="NAD(P)-binding Rossmann-fold domains"/>
    <property type="match status" value="1"/>
</dbReference>
<dbReference type="Gene3D" id="3.90.25.10">
    <property type="entry name" value="UDP-galactose 4-epimerase, domain 1"/>
    <property type="match status" value="1"/>
</dbReference>
<dbReference type="Gene3D" id="3.40.50.720">
    <property type="entry name" value="NAD(P)-binding Rossmann-like Domain"/>
    <property type="match status" value="1"/>
</dbReference>
<dbReference type="Proteomes" id="UP000317835">
    <property type="component" value="Plasmid pElP_5"/>
</dbReference>
<keyword evidence="3" id="KW-0614">Plasmid</keyword>
<dbReference type="RefSeq" id="WP_145279992.1">
    <property type="nucleotide sequence ID" value="NZ_CP036431.1"/>
</dbReference>
<evidence type="ECO:0000256" key="1">
    <source>
        <dbReference type="ARBA" id="ARBA00007637"/>
    </source>
</evidence>
<name>A0A518HFS4_9BACT</name>
<evidence type="ECO:0000259" key="2">
    <source>
        <dbReference type="Pfam" id="PF01370"/>
    </source>
</evidence>
<keyword evidence="3" id="KW-0413">Isomerase</keyword>
<evidence type="ECO:0000313" key="3">
    <source>
        <dbReference type="EMBL" id="QDV39702.1"/>
    </source>
</evidence>
<dbReference type="GO" id="GO:0003978">
    <property type="term" value="F:UDP-glucose 4-epimerase activity"/>
    <property type="evidence" value="ECO:0007669"/>
    <property type="project" value="UniProtKB-EC"/>
</dbReference>